<comment type="function">
    <text evidence="11">DNA polymerase III is a complex, multichain enzyme responsible for most of the replicative synthesis in bacteria. This DNA polymerase also exhibits 3' to 5' exonuclease activity.</text>
</comment>
<keyword evidence="15" id="KW-1185">Reference proteome</keyword>
<dbReference type="PANTHER" id="PTHR11669:SF0">
    <property type="entry name" value="PROTEIN STICHEL-LIKE 2"/>
    <property type="match status" value="1"/>
</dbReference>
<dbReference type="InterPro" id="IPR003593">
    <property type="entry name" value="AAA+_ATPase"/>
</dbReference>
<evidence type="ECO:0000256" key="7">
    <source>
        <dbReference type="ARBA" id="ARBA00022833"/>
    </source>
</evidence>
<evidence type="ECO:0000256" key="4">
    <source>
        <dbReference type="ARBA" id="ARBA00022705"/>
    </source>
</evidence>
<dbReference type="Pfam" id="PF22608">
    <property type="entry name" value="DNAX_ATPase_lid"/>
    <property type="match status" value="1"/>
</dbReference>
<evidence type="ECO:0000313" key="15">
    <source>
        <dbReference type="Proteomes" id="UP001158067"/>
    </source>
</evidence>
<evidence type="ECO:0000259" key="13">
    <source>
        <dbReference type="SMART" id="SM00382"/>
    </source>
</evidence>
<evidence type="ECO:0000256" key="1">
    <source>
        <dbReference type="ARBA" id="ARBA00006360"/>
    </source>
</evidence>
<evidence type="ECO:0000256" key="11">
    <source>
        <dbReference type="RuleBase" id="RU364063"/>
    </source>
</evidence>
<keyword evidence="7" id="KW-0862">Zinc</keyword>
<keyword evidence="5" id="KW-0479">Metal-binding</keyword>
<dbReference type="Gene3D" id="3.40.50.300">
    <property type="entry name" value="P-loop containing nucleotide triphosphate hydrolases"/>
    <property type="match status" value="1"/>
</dbReference>
<dbReference type="RefSeq" id="WP_283430380.1">
    <property type="nucleotide sequence ID" value="NZ_FXUG01000001.1"/>
</dbReference>
<keyword evidence="3 11" id="KW-0548">Nucleotidyltransferase</keyword>
<keyword evidence="2 11" id="KW-0808">Transferase</keyword>
<dbReference type="NCBIfam" id="NF004046">
    <property type="entry name" value="PRK05563.1"/>
    <property type="match status" value="1"/>
</dbReference>
<comment type="subunit">
    <text evidence="11">DNA polymerase III contains a core (composed of alpha, epsilon and theta chains) that associates with a tau subunit. This core dimerizes to form the POLIII' complex. PolIII' associates with the gamma complex (composed of gamma, delta, delta', psi and chi chains) and with the beta chain to form the complete DNA polymerase III complex.</text>
</comment>
<dbReference type="CDD" id="cd00009">
    <property type="entry name" value="AAA"/>
    <property type="match status" value="1"/>
</dbReference>
<feature type="compositionally biased region" description="Low complexity" evidence="12">
    <location>
        <begin position="420"/>
        <end position="506"/>
    </location>
</feature>
<sequence length="645" mass="68316">MSENSANTGSSGAASEDGSYVVVARRYRPRDFDQLVGQDHVARALQGAIETSRVGHAYLFTGARGVGKTSTARIFAKALNHPDGPTANPDSESDVAQAIDSGEDVDVIEIDGASNRGIDEIRSLRANVGVRPSRSRYKIYIIDEVHMLTGAAFNALLKTLEEPPEHVKFIFCTTDPEKIPITVLSRCQRFDFAPVESSKIVGRLREIVEAEKGTAEDEALELLARRAAGSMRDSQSLLEQVLSFSDGHLTADQVHVMLGTADDQRLHRLAEAMQRRDAADALKQVDDAIAAGVDAGRLTEQMLGYFRDLMTVSVGCDASLMRYAAASMHDSLSQLGQQWGLQTVLAIVGLVDETLVRIRHSVHARVLLESTLIQICHLPDLQAIVDLAAAAGSASGGAGEKKKQLSNAQARPPQPSASGQTAASAPASRPTTQPVPATPNPAAASNGSPAPTASLPASDASAPAPITSTTVQAPAPAQTATRQATAPATPANAATATAQSEAPAETFNSDADPINEAILKSCWEQVLDEIDPITATLMRAAERVDSPEPGLVRLTFPESSALALSRCGSPTNKEEIVKTIARVTGKKVSLALATGTKSQVVQQAAPKPKAKNRMQRMAEIEVKPIVRACIELLGAELIKIDTPRN</sequence>
<comment type="catalytic activity">
    <reaction evidence="10 11">
        <text>DNA(n) + a 2'-deoxyribonucleoside 5'-triphosphate = DNA(n+1) + diphosphate</text>
        <dbReference type="Rhea" id="RHEA:22508"/>
        <dbReference type="Rhea" id="RHEA-COMP:17339"/>
        <dbReference type="Rhea" id="RHEA-COMP:17340"/>
        <dbReference type="ChEBI" id="CHEBI:33019"/>
        <dbReference type="ChEBI" id="CHEBI:61560"/>
        <dbReference type="ChEBI" id="CHEBI:173112"/>
        <dbReference type="EC" id="2.7.7.7"/>
    </reaction>
</comment>
<dbReference type="Proteomes" id="UP001158067">
    <property type="component" value="Unassembled WGS sequence"/>
</dbReference>
<dbReference type="Pfam" id="PF12169">
    <property type="entry name" value="DNA_pol3_gamma3"/>
    <property type="match status" value="1"/>
</dbReference>
<dbReference type="Gene3D" id="1.10.8.60">
    <property type="match status" value="1"/>
</dbReference>
<evidence type="ECO:0000256" key="10">
    <source>
        <dbReference type="ARBA" id="ARBA00049244"/>
    </source>
</evidence>
<keyword evidence="6 11" id="KW-0547">Nucleotide-binding</keyword>
<dbReference type="SUPFAM" id="SSF52540">
    <property type="entry name" value="P-loop containing nucleoside triphosphate hydrolases"/>
    <property type="match status" value="1"/>
</dbReference>
<keyword evidence="4 11" id="KW-0235">DNA replication</keyword>
<comment type="caution">
    <text evidence="14">The sequence shown here is derived from an EMBL/GenBank/DDBJ whole genome shotgun (WGS) entry which is preliminary data.</text>
</comment>
<dbReference type="InterPro" id="IPR027417">
    <property type="entry name" value="P-loop_NTPase"/>
</dbReference>
<dbReference type="NCBIfam" id="TIGR02397">
    <property type="entry name" value="dnaX_nterm"/>
    <property type="match status" value="1"/>
</dbReference>
<keyword evidence="9 11" id="KW-0239">DNA-directed DNA polymerase</keyword>
<evidence type="ECO:0000256" key="8">
    <source>
        <dbReference type="ARBA" id="ARBA00022840"/>
    </source>
</evidence>
<dbReference type="InterPro" id="IPR045085">
    <property type="entry name" value="HLD_clamp_pol_III_gamma_tau"/>
</dbReference>
<dbReference type="InterPro" id="IPR012763">
    <property type="entry name" value="DNA_pol_III_sug/sutau_N"/>
</dbReference>
<comment type="similarity">
    <text evidence="1 11">Belongs to the DnaX/STICHEL family.</text>
</comment>
<evidence type="ECO:0000256" key="12">
    <source>
        <dbReference type="SAM" id="MobiDB-lite"/>
    </source>
</evidence>
<dbReference type="PANTHER" id="PTHR11669">
    <property type="entry name" value="REPLICATION FACTOR C / DNA POLYMERASE III GAMMA-TAU SUBUNIT"/>
    <property type="match status" value="1"/>
</dbReference>
<dbReference type="InterPro" id="IPR008921">
    <property type="entry name" value="DNA_pol3_clamp-load_cplx_C"/>
</dbReference>
<evidence type="ECO:0000256" key="9">
    <source>
        <dbReference type="ARBA" id="ARBA00022932"/>
    </source>
</evidence>
<dbReference type="CDD" id="cd18137">
    <property type="entry name" value="HLD_clamp_pol_III_gamma_tau"/>
    <property type="match status" value="1"/>
</dbReference>
<feature type="region of interest" description="Disordered" evidence="12">
    <location>
        <begin position="395"/>
        <end position="510"/>
    </location>
</feature>
<evidence type="ECO:0000256" key="3">
    <source>
        <dbReference type="ARBA" id="ARBA00022695"/>
    </source>
</evidence>
<accession>A0ABY1PP80</accession>
<dbReference type="SUPFAM" id="SSF48019">
    <property type="entry name" value="post-AAA+ oligomerization domain-like"/>
    <property type="match status" value="1"/>
</dbReference>
<dbReference type="EMBL" id="FXUG01000001">
    <property type="protein sequence ID" value="SMP38343.1"/>
    <property type="molecule type" value="Genomic_DNA"/>
</dbReference>
<keyword evidence="8 11" id="KW-0067">ATP-binding</keyword>
<protein>
    <recommendedName>
        <fullName evidence="11">DNA polymerase III subunit gamma/tau</fullName>
        <ecNumber evidence="11">2.7.7.7</ecNumber>
    </recommendedName>
</protein>
<evidence type="ECO:0000256" key="6">
    <source>
        <dbReference type="ARBA" id="ARBA00022741"/>
    </source>
</evidence>
<feature type="domain" description="AAA+ ATPase" evidence="13">
    <location>
        <begin position="54"/>
        <end position="196"/>
    </location>
</feature>
<reference evidence="14 15" key="1">
    <citation type="submission" date="2017-05" db="EMBL/GenBank/DDBJ databases">
        <authorList>
            <person name="Varghese N."/>
            <person name="Submissions S."/>
        </authorList>
    </citation>
    <scope>NUCLEOTIDE SEQUENCE [LARGE SCALE GENOMIC DNA]</scope>
    <source>
        <strain evidence="14 15">DSM 25457</strain>
    </source>
</reference>
<evidence type="ECO:0000256" key="5">
    <source>
        <dbReference type="ARBA" id="ARBA00022723"/>
    </source>
</evidence>
<dbReference type="InterPro" id="IPR022754">
    <property type="entry name" value="DNA_pol_III_gamma-3"/>
</dbReference>
<dbReference type="EC" id="2.7.7.7" evidence="11"/>
<dbReference type="InterPro" id="IPR050238">
    <property type="entry name" value="DNA_Rep/Repair_Clamp_Loader"/>
</dbReference>
<evidence type="ECO:0000256" key="2">
    <source>
        <dbReference type="ARBA" id="ARBA00022679"/>
    </source>
</evidence>
<organism evidence="14 15">
    <name type="scientific">Neorhodopirellula lusitana</name>
    <dbReference type="NCBI Taxonomy" id="445327"/>
    <lineage>
        <taxon>Bacteria</taxon>
        <taxon>Pseudomonadati</taxon>
        <taxon>Planctomycetota</taxon>
        <taxon>Planctomycetia</taxon>
        <taxon>Pirellulales</taxon>
        <taxon>Pirellulaceae</taxon>
        <taxon>Neorhodopirellula</taxon>
    </lineage>
</organism>
<name>A0ABY1PP80_9BACT</name>
<proteinExistence type="inferred from homology"/>
<dbReference type="Pfam" id="PF13177">
    <property type="entry name" value="DNA_pol3_delta2"/>
    <property type="match status" value="1"/>
</dbReference>
<evidence type="ECO:0000313" key="14">
    <source>
        <dbReference type="EMBL" id="SMP38343.1"/>
    </source>
</evidence>
<gene>
    <name evidence="11" type="primary">dnaX</name>
    <name evidence="14" type="ORF">SAMN06265222_101114</name>
</gene>
<dbReference type="SMART" id="SM00382">
    <property type="entry name" value="AAA"/>
    <property type="match status" value="1"/>
</dbReference>
<dbReference type="Gene3D" id="1.20.272.10">
    <property type="match status" value="1"/>
</dbReference>